<dbReference type="GO" id="GO:0015344">
    <property type="term" value="F:siderophore uptake transmembrane transporter activity"/>
    <property type="evidence" value="ECO:0007669"/>
    <property type="project" value="TreeGrafter"/>
</dbReference>
<accession>A0A418VNL5</accession>
<dbReference type="CDD" id="cd01347">
    <property type="entry name" value="ligand_gated_channel"/>
    <property type="match status" value="1"/>
</dbReference>
<keyword evidence="8 16" id="KW-0675">Receptor</keyword>
<dbReference type="InterPro" id="IPR039426">
    <property type="entry name" value="TonB-dep_rcpt-like"/>
</dbReference>
<evidence type="ECO:0000256" key="3">
    <source>
        <dbReference type="ARBA" id="ARBA00022448"/>
    </source>
</evidence>
<name>A0A418VNL5_RHOPL</name>
<dbReference type="PROSITE" id="PS52016">
    <property type="entry name" value="TONB_DEPENDENT_REC_3"/>
    <property type="match status" value="1"/>
</dbReference>
<evidence type="ECO:0000313" key="17">
    <source>
        <dbReference type="Proteomes" id="UP000285523"/>
    </source>
</evidence>
<dbReference type="GO" id="GO:0009279">
    <property type="term" value="C:cell outer membrane"/>
    <property type="evidence" value="ECO:0007669"/>
    <property type="project" value="UniProtKB-SubCell"/>
</dbReference>
<feature type="domain" description="TonB-dependent receptor-like beta-barrel" evidence="14">
    <location>
        <begin position="334"/>
        <end position="727"/>
    </location>
</feature>
<protein>
    <submittedName>
        <fullName evidence="16">TonB-dependent siderophore receptor</fullName>
    </submittedName>
</protein>
<comment type="similarity">
    <text evidence="2 10 11">Belongs to the TonB-dependent receptor family.</text>
</comment>
<reference evidence="16 17" key="1">
    <citation type="submission" date="2018-09" db="EMBL/GenBank/DDBJ databases">
        <title>Draft genome sequence of Rhodopseudomonas palustris 2.1.18.</title>
        <authorList>
            <person name="Robertson S.L."/>
            <person name="Meyer T.E."/>
            <person name="Kyndt J.A."/>
        </authorList>
    </citation>
    <scope>NUCLEOTIDE SEQUENCE [LARGE SCALE GENOMIC DNA]</scope>
    <source>
        <strain evidence="16 17">2.1.18</strain>
    </source>
</reference>
<dbReference type="Proteomes" id="UP000285523">
    <property type="component" value="Unassembled WGS sequence"/>
</dbReference>
<sequence length="758" mass="81094">MYRCRALGGVSLLVLFASLTAAPSLSRAQTAPPSGQMLPPVSVDAPRPTRAKPAVARRSSAATARRQASRVAPPPARLPAAAAVQPSVASDANRPAAFAGGQVARGSRLGMLGNADTFRSPFATASYTNDAIRNQQASTVADALLLDPSVRVTSPFGGMIDSFYIRGFPIAEGTAGEVAFDGVYGIAPNFRTFNDYVERIEVFKGPAAMLSGVSPNGGVGGVINVVPKRAEADLSRIGVGYVSNGFVSTNMDVARRFGDHREFGLRFNGRIGGGDTAIDRQADRLQVGSLAFDYQGERYRTWLYGFTQNEHIKAPVRPFTISSGLLIPPAPNATNNVTQPWEWSNIRESSVLWKNEFDVSESIMAFGNVGGSNTNAERFFGLPNITNARGDTSTTSQYYNLDVNRFTVDAGVRAKFDTGVVQHAVTLQASRYQDEQYRAFPAGKAYTSNIYAPVLRPEQSYTIPSFKPRLSDTTLNGVALADTMSMLNDSVLLTLGVRQQQVIAHNFSTTTGAQTSSYDKSATTPMAGIVVRPIEHLSLYANFIEGLSRGDIAPITASNSGEVLAPYRTRQYETGAKLDLGRIGATLAFFQITKPNGELNNGIYSAGGEQRVRGTELSLFGEIAPGVRTVGGVTLFDGEVTQTATVANIGKTPIGVPSVQINMTGEWDLPILAGTTLTGTVIHTGRQYVNGSNTQMLPAWTRVDLGARYVTIIQGRKTTVRGTVQNVAGTDYWASVASFGTFALGTPRVYLLSLDVEL</sequence>
<evidence type="ECO:0000256" key="7">
    <source>
        <dbReference type="ARBA" id="ARBA00023136"/>
    </source>
</evidence>
<dbReference type="Pfam" id="PF07715">
    <property type="entry name" value="Plug"/>
    <property type="match status" value="1"/>
</dbReference>
<keyword evidence="13" id="KW-0732">Signal</keyword>
<dbReference type="AlphaFoldDB" id="A0A418VNL5"/>
<evidence type="ECO:0000256" key="11">
    <source>
        <dbReference type="RuleBase" id="RU003357"/>
    </source>
</evidence>
<keyword evidence="5 10" id="KW-0812">Transmembrane</keyword>
<dbReference type="EMBL" id="QYYD01000002">
    <property type="protein sequence ID" value="RJF77739.1"/>
    <property type="molecule type" value="Genomic_DNA"/>
</dbReference>
<dbReference type="Pfam" id="PF00593">
    <property type="entry name" value="TonB_dep_Rec_b-barrel"/>
    <property type="match status" value="1"/>
</dbReference>
<evidence type="ECO:0000259" key="15">
    <source>
        <dbReference type="Pfam" id="PF07715"/>
    </source>
</evidence>
<keyword evidence="4 10" id="KW-1134">Transmembrane beta strand</keyword>
<evidence type="ECO:0000256" key="4">
    <source>
        <dbReference type="ARBA" id="ARBA00022452"/>
    </source>
</evidence>
<keyword evidence="9 10" id="KW-0998">Cell outer membrane</keyword>
<comment type="caution">
    <text evidence="16">The sequence shown here is derived from an EMBL/GenBank/DDBJ whole genome shotgun (WGS) entry which is preliminary data.</text>
</comment>
<dbReference type="NCBIfam" id="TIGR01783">
    <property type="entry name" value="TonB-siderophor"/>
    <property type="match status" value="1"/>
</dbReference>
<dbReference type="Gene3D" id="2.170.130.10">
    <property type="entry name" value="TonB-dependent receptor, plug domain"/>
    <property type="match status" value="1"/>
</dbReference>
<dbReference type="InterPro" id="IPR012910">
    <property type="entry name" value="Plug_dom"/>
</dbReference>
<evidence type="ECO:0000256" key="6">
    <source>
        <dbReference type="ARBA" id="ARBA00023077"/>
    </source>
</evidence>
<dbReference type="Gene3D" id="2.40.170.20">
    <property type="entry name" value="TonB-dependent receptor, beta-barrel domain"/>
    <property type="match status" value="1"/>
</dbReference>
<feature type="region of interest" description="Disordered" evidence="12">
    <location>
        <begin position="27"/>
        <end position="83"/>
    </location>
</feature>
<evidence type="ECO:0000256" key="8">
    <source>
        <dbReference type="ARBA" id="ARBA00023170"/>
    </source>
</evidence>
<proteinExistence type="inferred from homology"/>
<evidence type="ECO:0000256" key="12">
    <source>
        <dbReference type="SAM" id="MobiDB-lite"/>
    </source>
</evidence>
<dbReference type="InterPro" id="IPR010105">
    <property type="entry name" value="TonB_sidphr_rcpt"/>
</dbReference>
<dbReference type="GO" id="GO:0015891">
    <property type="term" value="P:siderophore transport"/>
    <property type="evidence" value="ECO:0007669"/>
    <property type="project" value="InterPro"/>
</dbReference>
<dbReference type="InterPro" id="IPR000531">
    <property type="entry name" value="Beta-barrel_TonB"/>
</dbReference>
<dbReference type="OrthoDB" id="9760333at2"/>
<comment type="subcellular location">
    <subcellularLocation>
        <location evidence="1 10">Cell outer membrane</location>
        <topology evidence="1 10">Multi-pass membrane protein</topology>
    </subcellularLocation>
</comment>
<dbReference type="InterPro" id="IPR037066">
    <property type="entry name" value="Plug_dom_sf"/>
</dbReference>
<evidence type="ECO:0000256" key="13">
    <source>
        <dbReference type="SAM" id="SignalP"/>
    </source>
</evidence>
<organism evidence="16 17">
    <name type="scientific">Rhodopseudomonas palustris</name>
    <dbReference type="NCBI Taxonomy" id="1076"/>
    <lineage>
        <taxon>Bacteria</taxon>
        <taxon>Pseudomonadati</taxon>
        <taxon>Pseudomonadota</taxon>
        <taxon>Alphaproteobacteria</taxon>
        <taxon>Hyphomicrobiales</taxon>
        <taxon>Nitrobacteraceae</taxon>
        <taxon>Rhodopseudomonas</taxon>
    </lineage>
</organism>
<keyword evidence="6 11" id="KW-0798">TonB box</keyword>
<keyword evidence="7 10" id="KW-0472">Membrane</keyword>
<keyword evidence="3 10" id="KW-0813">Transport</keyword>
<evidence type="ECO:0000256" key="9">
    <source>
        <dbReference type="ARBA" id="ARBA00023237"/>
    </source>
</evidence>
<evidence type="ECO:0000256" key="10">
    <source>
        <dbReference type="PROSITE-ProRule" id="PRU01360"/>
    </source>
</evidence>
<evidence type="ECO:0000256" key="2">
    <source>
        <dbReference type="ARBA" id="ARBA00009810"/>
    </source>
</evidence>
<feature type="compositionally biased region" description="Low complexity" evidence="12">
    <location>
        <begin position="54"/>
        <end position="71"/>
    </location>
</feature>
<feature type="signal peptide" evidence="13">
    <location>
        <begin position="1"/>
        <end position="21"/>
    </location>
</feature>
<evidence type="ECO:0000256" key="5">
    <source>
        <dbReference type="ARBA" id="ARBA00022692"/>
    </source>
</evidence>
<feature type="domain" description="TonB-dependent receptor plug" evidence="15">
    <location>
        <begin position="119"/>
        <end position="219"/>
    </location>
</feature>
<evidence type="ECO:0000256" key="1">
    <source>
        <dbReference type="ARBA" id="ARBA00004571"/>
    </source>
</evidence>
<dbReference type="GO" id="GO:0038023">
    <property type="term" value="F:signaling receptor activity"/>
    <property type="evidence" value="ECO:0007669"/>
    <property type="project" value="InterPro"/>
</dbReference>
<dbReference type="PANTHER" id="PTHR32552">
    <property type="entry name" value="FERRICHROME IRON RECEPTOR-RELATED"/>
    <property type="match status" value="1"/>
</dbReference>
<dbReference type="SUPFAM" id="SSF56935">
    <property type="entry name" value="Porins"/>
    <property type="match status" value="1"/>
</dbReference>
<evidence type="ECO:0000313" key="16">
    <source>
        <dbReference type="EMBL" id="RJF77739.1"/>
    </source>
</evidence>
<dbReference type="InterPro" id="IPR036942">
    <property type="entry name" value="Beta-barrel_TonB_sf"/>
</dbReference>
<evidence type="ECO:0000259" key="14">
    <source>
        <dbReference type="Pfam" id="PF00593"/>
    </source>
</evidence>
<dbReference type="PANTHER" id="PTHR32552:SF82">
    <property type="entry name" value="FCUA PROTEIN"/>
    <property type="match status" value="1"/>
</dbReference>
<feature type="chain" id="PRO_5019172053" evidence="13">
    <location>
        <begin position="22"/>
        <end position="758"/>
    </location>
</feature>
<gene>
    <name evidence="16" type="ORF">D4Q52_02180</name>
</gene>